<name>A0ACD0NLP9_9BASI</name>
<protein>
    <submittedName>
        <fullName evidence="1">Uncharacterized protein</fullName>
    </submittedName>
</protein>
<gene>
    <name evidence="1" type="ORF">IE53DRAFT_372098</name>
</gene>
<organism evidence="1 2">
    <name type="scientific">Violaceomyces palustris</name>
    <dbReference type="NCBI Taxonomy" id="1673888"/>
    <lineage>
        <taxon>Eukaryota</taxon>
        <taxon>Fungi</taxon>
        <taxon>Dikarya</taxon>
        <taxon>Basidiomycota</taxon>
        <taxon>Ustilaginomycotina</taxon>
        <taxon>Ustilaginomycetes</taxon>
        <taxon>Violaceomycetales</taxon>
        <taxon>Violaceomycetaceae</taxon>
        <taxon>Violaceomyces</taxon>
    </lineage>
</organism>
<keyword evidence="2" id="KW-1185">Reference proteome</keyword>
<evidence type="ECO:0000313" key="2">
    <source>
        <dbReference type="Proteomes" id="UP000245626"/>
    </source>
</evidence>
<proteinExistence type="predicted"/>
<dbReference type="Proteomes" id="UP000245626">
    <property type="component" value="Unassembled WGS sequence"/>
</dbReference>
<evidence type="ECO:0000313" key="1">
    <source>
        <dbReference type="EMBL" id="PWN46709.1"/>
    </source>
</evidence>
<accession>A0ACD0NLP9</accession>
<sequence>MDPVRSEQRSPSESKFRRIARHRKTSSIISGLNSLWSSPHPSSAEPKLHGGDFDNELIIPNEQPPEWADSSVDDIAIQPILDQSQPVSQREMSLVKCKSIKAEKPAFLSPPKQISSIAFPSPEPNYRHLPSEDNSLSSSPTSSTTSSDTYSGRSSVQSSRPQSPTSAFDTPATSHGFSSPLQTMFKLEPSARIQECLSPPPDDHGGRTTSLPHFRFNTMPTRRAHFNEYKATTKTTVRQPVKHQKRASVDREILSDEDSSTSRERFPSLRARSIQSINSIRDMAAAWVPARFAPSQFTSSSQSDSNPDSPPTLRRQDQPLAPVTRPTAQGQERRERRRPIKLDRRRLDKAVSLAVEAAQAVEEDERTWNQRQVLKSQQQRQTAGKRFLSVGAAQQSEAASALGLCIQGADGQGMRSSQSAQALSSGLSDPHQQRVSEGESSDEDISFSLDLYISSLGYLISALSDKDASGLSEKHRADIQHQLEEGMSKLGFDVKAELAQAEEMRKELELRKENPSVVHHHYHGGSPHPDQAARGFFDRAHAAAKASSNRTTSFAGVIGTSVLDIGLCIGAGAISTLSSNLAVLTPRSVKETKPTGPKILSVGLDAEDQQHPSSTIRKGAASLNSKQWELAVAFASSAASALASSLSSIATQDSVANVQKARDDTDLGLGTVEAPGALALTTRGGEGTAEAAEGPISAEERLILLSASLARTLKRSPLPSQLYHLLKQVLSVLAALEARYSLYEKGTRIALRQTSLALRFVRKHDLHVKAIKLAWATTEAAVAAIEAYRDEKGWEEIHSTQPAVDDSKMITV</sequence>
<dbReference type="EMBL" id="KZ820761">
    <property type="protein sequence ID" value="PWN46709.1"/>
    <property type="molecule type" value="Genomic_DNA"/>
</dbReference>
<reference evidence="1 2" key="1">
    <citation type="journal article" date="2018" name="Mol. Biol. Evol.">
        <title>Broad Genomic Sampling Reveals a Smut Pathogenic Ancestry of the Fungal Clade Ustilaginomycotina.</title>
        <authorList>
            <person name="Kijpornyongpan T."/>
            <person name="Mondo S.J."/>
            <person name="Barry K."/>
            <person name="Sandor L."/>
            <person name="Lee J."/>
            <person name="Lipzen A."/>
            <person name="Pangilinan J."/>
            <person name="LaButti K."/>
            <person name="Hainaut M."/>
            <person name="Henrissat B."/>
            <person name="Grigoriev I.V."/>
            <person name="Spatafora J.W."/>
            <person name="Aime M.C."/>
        </authorList>
    </citation>
    <scope>NUCLEOTIDE SEQUENCE [LARGE SCALE GENOMIC DNA]</scope>
    <source>
        <strain evidence="1 2">SA 807</strain>
    </source>
</reference>